<dbReference type="AlphaFoldDB" id="A0A7G8P9F2"/>
<proteinExistence type="predicted"/>
<keyword evidence="1" id="KW-1133">Transmembrane helix</keyword>
<reference evidence="2 3" key="1">
    <citation type="submission" date="2020-07" db="EMBL/GenBank/DDBJ databases">
        <title>Draft genome sequence of four isobutane-metabolizing strains capable of cometabolically degrading diverse ether contaminants.</title>
        <authorList>
            <person name="Chen W."/>
            <person name="Faulkner N."/>
            <person name="Smith C."/>
            <person name="Hyman M."/>
        </authorList>
    </citation>
    <scope>NUCLEOTIDE SEQUENCE [LARGE SCALE GENOMIC DNA]</scope>
    <source>
        <strain evidence="2 3">2A</strain>
    </source>
</reference>
<dbReference type="RefSeq" id="WP_187095842.1">
    <property type="nucleotide sequence ID" value="NZ_CP059894.1"/>
</dbReference>
<gene>
    <name evidence="2" type="ORF">HZU40_22395</name>
</gene>
<keyword evidence="1" id="KW-0812">Transmembrane</keyword>
<dbReference type="Proteomes" id="UP000515498">
    <property type="component" value="Chromosome"/>
</dbReference>
<keyword evidence="1" id="KW-0472">Membrane</keyword>
<feature type="transmembrane region" description="Helical" evidence="1">
    <location>
        <begin position="52"/>
        <end position="73"/>
    </location>
</feature>
<sequence length="75" mass="7898">MTTATYVLLAIYISAAAIEIAGICLTVGTYVEWKDGLGTVHQPETKMEALRGPVLIAIGVIVGLSGNIVSMFFTP</sequence>
<feature type="transmembrane region" description="Helical" evidence="1">
    <location>
        <begin position="6"/>
        <end position="31"/>
    </location>
</feature>
<dbReference type="KEGG" id="mflu:HZU40_22395"/>
<evidence type="ECO:0000256" key="1">
    <source>
        <dbReference type="SAM" id="Phobius"/>
    </source>
</evidence>
<evidence type="ECO:0000313" key="2">
    <source>
        <dbReference type="EMBL" id="QNJ90968.1"/>
    </source>
</evidence>
<evidence type="ECO:0000313" key="3">
    <source>
        <dbReference type="Proteomes" id="UP000515498"/>
    </source>
</evidence>
<dbReference type="EMBL" id="CP059894">
    <property type="protein sequence ID" value="QNJ90968.1"/>
    <property type="molecule type" value="Genomic_DNA"/>
</dbReference>
<protein>
    <submittedName>
        <fullName evidence="2">Uncharacterized protein</fullName>
    </submittedName>
</protein>
<accession>A0A7G8P9F2</accession>
<organism evidence="2 3">
    <name type="scientific">Mycolicibacterium fluoranthenivorans</name>
    <dbReference type="NCBI Taxonomy" id="258505"/>
    <lineage>
        <taxon>Bacteria</taxon>
        <taxon>Bacillati</taxon>
        <taxon>Actinomycetota</taxon>
        <taxon>Actinomycetes</taxon>
        <taxon>Mycobacteriales</taxon>
        <taxon>Mycobacteriaceae</taxon>
        <taxon>Mycolicibacterium</taxon>
    </lineage>
</organism>
<name>A0A7G8P9F2_9MYCO</name>